<gene>
    <name evidence="1" type="ORF">AVEN_7869_1</name>
</gene>
<dbReference type="AlphaFoldDB" id="A0A4Y2MGB2"/>
<protein>
    <submittedName>
        <fullName evidence="1">Uncharacterized protein</fullName>
    </submittedName>
</protein>
<proteinExistence type="predicted"/>
<dbReference type="Proteomes" id="UP000499080">
    <property type="component" value="Unassembled WGS sequence"/>
</dbReference>
<comment type="caution">
    <text evidence="1">The sequence shown here is derived from an EMBL/GenBank/DDBJ whole genome shotgun (WGS) entry which is preliminary data.</text>
</comment>
<reference evidence="1 2" key="1">
    <citation type="journal article" date="2019" name="Sci. Rep.">
        <title>Orb-weaving spider Araneus ventricosus genome elucidates the spidroin gene catalogue.</title>
        <authorList>
            <person name="Kono N."/>
            <person name="Nakamura H."/>
            <person name="Ohtoshi R."/>
            <person name="Moran D.A.P."/>
            <person name="Shinohara A."/>
            <person name="Yoshida Y."/>
            <person name="Fujiwara M."/>
            <person name="Mori M."/>
            <person name="Tomita M."/>
            <person name="Arakawa K."/>
        </authorList>
    </citation>
    <scope>NUCLEOTIDE SEQUENCE [LARGE SCALE GENOMIC DNA]</scope>
</reference>
<evidence type="ECO:0000313" key="2">
    <source>
        <dbReference type="Proteomes" id="UP000499080"/>
    </source>
</evidence>
<organism evidence="1 2">
    <name type="scientific">Araneus ventricosus</name>
    <name type="common">Orbweaver spider</name>
    <name type="synonym">Epeira ventricosa</name>
    <dbReference type="NCBI Taxonomy" id="182803"/>
    <lineage>
        <taxon>Eukaryota</taxon>
        <taxon>Metazoa</taxon>
        <taxon>Ecdysozoa</taxon>
        <taxon>Arthropoda</taxon>
        <taxon>Chelicerata</taxon>
        <taxon>Arachnida</taxon>
        <taxon>Araneae</taxon>
        <taxon>Araneomorphae</taxon>
        <taxon>Entelegynae</taxon>
        <taxon>Araneoidea</taxon>
        <taxon>Araneidae</taxon>
        <taxon>Araneus</taxon>
    </lineage>
</organism>
<evidence type="ECO:0000313" key="1">
    <source>
        <dbReference type="EMBL" id="GBN25683.1"/>
    </source>
</evidence>
<sequence length="105" mass="12031">MTCRLGSISDSNRHIIPVSVDRNADQLEPTRFENYSLADAADKKRRDLIYSQLAGRGDQTTRELANENQRKSLLRKIVLLSLKFYKYLELKISLSRATPRVSSSM</sequence>
<keyword evidence="2" id="KW-1185">Reference proteome</keyword>
<dbReference type="EMBL" id="BGPR01007273">
    <property type="protein sequence ID" value="GBN25683.1"/>
    <property type="molecule type" value="Genomic_DNA"/>
</dbReference>
<accession>A0A4Y2MGB2</accession>
<name>A0A4Y2MGB2_ARAVE</name>